<name>A0A0U1M0G9_TALIS</name>
<dbReference type="GO" id="GO:0009986">
    <property type="term" value="C:cell surface"/>
    <property type="evidence" value="ECO:0007669"/>
    <property type="project" value="TreeGrafter"/>
</dbReference>
<dbReference type="EMBL" id="CVMT01000005">
    <property type="protein sequence ID" value="CRG89065.1"/>
    <property type="molecule type" value="Genomic_DNA"/>
</dbReference>
<dbReference type="STRING" id="28573.A0A0U1M0G9"/>
<keyword evidence="7" id="KW-0119">Carbohydrate metabolism</keyword>
<evidence type="ECO:0000313" key="13">
    <source>
        <dbReference type="Proteomes" id="UP000054383"/>
    </source>
</evidence>
<accession>A0A0U1M0G9</accession>
<proteinExistence type="inferred from homology"/>
<dbReference type="AlphaFoldDB" id="A0A0U1M0G9"/>
<dbReference type="InterPro" id="IPR005556">
    <property type="entry name" value="SUN"/>
</dbReference>
<keyword evidence="9" id="KW-0961">Cell wall biogenesis/degradation</keyword>
<evidence type="ECO:0000313" key="12">
    <source>
        <dbReference type="EMBL" id="CRG89065.1"/>
    </source>
</evidence>
<keyword evidence="8" id="KW-0326">Glycosidase</keyword>
<dbReference type="GO" id="GO:0000272">
    <property type="term" value="P:polysaccharide catabolic process"/>
    <property type="evidence" value="ECO:0007669"/>
    <property type="project" value="UniProtKB-KW"/>
</dbReference>
<dbReference type="GO" id="GO:0009277">
    <property type="term" value="C:fungal-type cell wall"/>
    <property type="evidence" value="ECO:0007669"/>
    <property type="project" value="TreeGrafter"/>
</dbReference>
<dbReference type="OMA" id="CSYACQS"/>
<evidence type="ECO:0000256" key="1">
    <source>
        <dbReference type="ARBA" id="ARBA00004191"/>
    </source>
</evidence>
<evidence type="ECO:0000256" key="2">
    <source>
        <dbReference type="ARBA" id="ARBA00010579"/>
    </source>
</evidence>
<evidence type="ECO:0000256" key="7">
    <source>
        <dbReference type="ARBA" id="ARBA00023277"/>
    </source>
</evidence>
<protein>
    <recommendedName>
        <fullName evidence="14">Secreted beta-glucosidase sun1</fullName>
    </recommendedName>
</protein>
<comment type="subcellular location">
    <subcellularLocation>
        <location evidence="1">Secreted</location>
        <location evidence="1">Cell wall</location>
    </subcellularLocation>
</comment>
<comment type="similarity">
    <text evidence="2">Belongs to the SUN family.</text>
</comment>
<evidence type="ECO:0000256" key="11">
    <source>
        <dbReference type="SAM" id="MobiDB-lite"/>
    </source>
</evidence>
<dbReference type="GO" id="GO:0016798">
    <property type="term" value="F:hydrolase activity, acting on glycosyl bonds"/>
    <property type="evidence" value="ECO:0007669"/>
    <property type="project" value="UniProtKB-KW"/>
</dbReference>
<keyword evidence="3" id="KW-0134">Cell wall</keyword>
<dbReference type="GO" id="GO:0031505">
    <property type="term" value="P:fungal-type cell wall organization"/>
    <property type="evidence" value="ECO:0007669"/>
    <property type="project" value="TreeGrafter"/>
</dbReference>
<keyword evidence="13" id="KW-1185">Reference proteome</keyword>
<evidence type="ECO:0000256" key="4">
    <source>
        <dbReference type="ARBA" id="ARBA00022525"/>
    </source>
</evidence>
<feature type="compositionally biased region" description="Polar residues" evidence="11">
    <location>
        <begin position="76"/>
        <end position="88"/>
    </location>
</feature>
<gene>
    <name evidence="12" type="ORF">PISL3812_06100</name>
</gene>
<dbReference type="PANTHER" id="PTHR31316:SF0">
    <property type="entry name" value="SECRETED BETA-GLUCOSIDASE SIM1-RELATED"/>
    <property type="match status" value="1"/>
</dbReference>
<evidence type="ECO:0000256" key="3">
    <source>
        <dbReference type="ARBA" id="ARBA00022512"/>
    </source>
</evidence>
<evidence type="ECO:0000256" key="9">
    <source>
        <dbReference type="ARBA" id="ARBA00023316"/>
    </source>
</evidence>
<sequence>MKFSATLTLATAGSLAAAQAGHRRVHHHQHKRDVATATTVVDEVVTVYQLDGTPVPVAEVCKGIKNGEYKWAAGQGPSNACQSTTSATVKPHEFLETPTSTAVPTTTSTTPTSTAVPTTSSTTTSTSSTSTSTSTTSTSTSTSAPAPSSTAASTSSYSGGTGLTASFPDGELSCDTFPSDYGAIALDYFNIGGWSGIQYPTLNSLGTLVESIVTAVSGQSCTEGAMCSYHCPPGYLKSQWPKTQGATGQSVGGLTCKGGKLHRTRTDQDTLCIPGVQAVTVENQLRGVVSVCRTDYPGTESETLPLEVASGSVEQLANPDQSTYFYWQGKRTTAQYYINPEGYGAQDACTWGTAGRDLGNFSPMNMGIGYSDGTTYLSIFPNAPTTDAKLKFNVKFEGDVNPPCYYDSGSATYYKDGVPNQNEGCTVGIPDGGSAKVIFY</sequence>
<evidence type="ECO:0008006" key="14">
    <source>
        <dbReference type="Google" id="ProtNLM"/>
    </source>
</evidence>
<keyword evidence="10" id="KW-0624">Polysaccharide degradation</keyword>
<feature type="region of interest" description="Disordered" evidence="11">
    <location>
        <begin position="74"/>
        <end position="159"/>
    </location>
</feature>
<organism evidence="12 13">
    <name type="scientific">Talaromyces islandicus</name>
    <name type="common">Penicillium islandicum</name>
    <dbReference type="NCBI Taxonomy" id="28573"/>
    <lineage>
        <taxon>Eukaryota</taxon>
        <taxon>Fungi</taxon>
        <taxon>Dikarya</taxon>
        <taxon>Ascomycota</taxon>
        <taxon>Pezizomycotina</taxon>
        <taxon>Eurotiomycetes</taxon>
        <taxon>Eurotiomycetidae</taxon>
        <taxon>Eurotiales</taxon>
        <taxon>Trichocomaceae</taxon>
        <taxon>Talaromyces</taxon>
        <taxon>Talaromyces sect. Islandici</taxon>
    </lineage>
</organism>
<evidence type="ECO:0000256" key="10">
    <source>
        <dbReference type="ARBA" id="ARBA00023326"/>
    </source>
</evidence>
<evidence type="ECO:0000256" key="8">
    <source>
        <dbReference type="ARBA" id="ARBA00023295"/>
    </source>
</evidence>
<dbReference type="OrthoDB" id="5339822at2759"/>
<dbReference type="InterPro" id="IPR051526">
    <property type="entry name" value="Beta-Glucosidase_SUN"/>
</dbReference>
<dbReference type="Pfam" id="PF03856">
    <property type="entry name" value="SUN"/>
    <property type="match status" value="1"/>
</dbReference>
<keyword evidence="5" id="KW-0732">Signal</keyword>
<keyword evidence="4" id="KW-0964">Secreted</keyword>
<keyword evidence="6" id="KW-0378">Hydrolase</keyword>
<evidence type="ECO:0000256" key="5">
    <source>
        <dbReference type="ARBA" id="ARBA00022729"/>
    </source>
</evidence>
<evidence type="ECO:0000256" key="6">
    <source>
        <dbReference type="ARBA" id="ARBA00022801"/>
    </source>
</evidence>
<reference evidence="12 13" key="1">
    <citation type="submission" date="2015-04" db="EMBL/GenBank/DDBJ databases">
        <authorList>
            <person name="Syromyatnikov M.Y."/>
            <person name="Popov V.N."/>
        </authorList>
    </citation>
    <scope>NUCLEOTIDE SEQUENCE [LARGE SCALE GENOMIC DNA]</scope>
    <source>
        <strain evidence="12">WF-38-12</strain>
    </source>
</reference>
<feature type="compositionally biased region" description="Low complexity" evidence="11">
    <location>
        <begin position="97"/>
        <end position="156"/>
    </location>
</feature>
<dbReference type="Proteomes" id="UP000054383">
    <property type="component" value="Unassembled WGS sequence"/>
</dbReference>
<dbReference type="PANTHER" id="PTHR31316">
    <property type="entry name" value="BETA-GLUCOSIDASE-LIKE PROTEIN NCA3, MITOCHONDRIAL-RELATED"/>
    <property type="match status" value="1"/>
</dbReference>